<dbReference type="Gene3D" id="3.40.50.620">
    <property type="entry name" value="HUPs"/>
    <property type="match status" value="1"/>
</dbReference>
<proteinExistence type="predicted"/>
<dbReference type="Proteomes" id="UP000095237">
    <property type="component" value="Unassembled WGS sequence"/>
</dbReference>
<accession>A0A1E5IK28</accession>
<sequence length="278" mass="31768">MNTKQKYEMLKEYISDLDNLIVAFSGGTDSTFLLKTAHGILGNKVIAVTAKSCSFPQRELNETTAFCEKENIHQIICYLEELNIEGFSRNPANRCYLCKKELFAKIWSVAKDNGIYNVSEASNIDDTKDYRPGLKAISEYGVKSPLRHVKLTKDEIRSLSKKLGLPTWNKQSFACLISRFPYGENITPQRLSVIDRAEQLLLDIGLRQVRVRHHGNLARIETDELGFNILMERNQREKVYKQFKEIGFTYVAIDIIGYRTGSMNETLPINTVKSLCKI</sequence>
<gene>
    <name evidence="2" type="ORF">ATZ36_17565</name>
</gene>
<dbReference type="InterPro" id="IPR005232">
    <property type="entry name" value="LarE"/>
</dbReference>
<dbReference type="GO" id="GO:0016783">
    <property type="term" value="F:sulfurtransferase activity"/>
    <property type="evidence" value="ECO:0007669"/>
    <property type="project" value="InterPro"/>
</dbReference>
<dbReference type="AlphaFoldDB" id="A0A1E5IK28"/>
<protein>
    <submittedName>
        <fullName evidence="2">Adenine nucleotide alpha hydrolase</fullName>
    </submittedName>
</protein>
<evidence type="ECO:0000313" key="3">
    <source>
        <dbReference type="Proteomes" id="UP000095237"/>
    </source>
</evidence>
<evidence type="ECO:0000313" key="2">
    <source>
        <dbReference type="EMBL" id="OEG70781.1"/>
    </source>
</evidence>
<dbReference type="CDD" id="cd01990">
    <property type="entry name" value="LarE-like"/>
    <property type="match status" value="1"/>
</dbReference>
<name>A0A1E5IK28_ENDTX</name>
<dbReference type="GO" id="GO:0016787">
    <property type="term" value="F:hydrolase activity"/>
    <property type="evidence" value="ECO:0007669"/>
    <property type="project" value="UniProtKB-KW"/>
</dbReference>
<dbReference type="InterPro" id="IPR014729">
    <property type="entry name" value="Rossmann-like_a/b/a_fold"/>
</dbReference>
<dbReference type="EMBL" id="LNVX01000291">
    <property type="protein sequence ID" value="OEG70781.1"/>
    <property type="molecule type" value="Genomic_DNA"/>
</dbReference>
<comment type="caution">
    <text evidence="2">The sequence shown here is derived from an EMBL/GenBank/DDBJ whole genome shotgun (WGS) entry which is preliminary data.</text>
</comment>
<reference evidence="2 3" key="1">
    <citation type="submission" date="2015-11" db="EMBL/GenBank/DDBJ databases">
        <title>Evidence for parallel genomic evolution in an endosymbiosis of termite gut flagellates.</title>
        <authorList>
            <person name="Zheng H."/>
        </authorList>
    </citation>
    <scope>NUCLEOTIDE SEQUENCE [LARGE SCALE GENOMIC DNA]</scope>
    <source>
        <strain evidence="2 3">CET450</strain>
    </source>
</reference>
<dbReference type="InterPro" id="IPR052188">
    <property type="entry name" value="Ni-pincer_cofactor_biosynth"/>
</dbReference>
<evidence type="ECO:0000256" key="1">
    <source>
        <dbReference type="PIRSR" id="PIRSR006661-1"/>
    </source>
</evidence>
<feature type="active site" description="Nucleophile and sulfur donor" evidence="1">
    <location>
        <position position="175"/>
    </location>
</feature>
<keyword evidence="3" id="KW-1185">Reference proteome</keyword>
<dbReference type="SUPFAM" id="SSF52402">
    <property type="entry name" value="Adenine nucleotide alpha hydrolases-like"/>
    <property type="match status" value="1"/>
</dbReference>
<dbReference type="PANTHER" id="PTHR43169">
    <property type="entry name" value="EXSB FAMILY PROTEIN"/>
    <property type="match status" value="1"/>
</dbReference>
<organism evidence="2 3">
    <name type="scientific">Endomicrobium trichonymphae</name>
    <dbReference type="NCBI Taxonomy" id="1408204"/>
    <lineage>
        <taxon>Bacteria</taxon>
        <taxon>Pseudomonadati</taxon>
        <taxon>Elusimicrobiota</taxon>
        <taxon>Endomicrobiia</taxon>
        <taxon>Endomicrobiales</taxon>
        <taxon>Endomicrobiaceae</taxon>
        <taxon>Candidatus Endomicrobiellum</taxon>
    </lineage>
</organism>
<dbReference type="PANTHER" id="PTHR43169:SF2">
    <property type="entry name" value="NAD_GMP SYNTHASE DOMAIN-CONTAINING PROTEIN"/>
    <property type="match status" value="1"/>
</dbReference>
<dbReference type="PIRSF" id="PIRSF006661">
    <property type="entry name" value="PP-lp_UCP006661"/>
    <property type="match status" value="1"/>
</dbReference>
<dbReference type="NCBIfam" id="TIGR00268">
    <property type="entry name" value="ATP-dependent sacrificial sulfur transferase LarE"/>
    <property type="match status" value="1"/>
</dbReference>
<keyword evidence="2" id="KW-0378">Hydrolase</keyword>